<sequence length="237" mass="26005">MKAMKFILATSVFAVVATSAVASDDFLFPSGVRAEVGTTGYGGAIQWTVNPYVGLAFGYNGGDISWDDDLKINNSKYDQDMNNDMFYLNTEIRPWGASDNKWAEAFYVAAGVAYLNTTYDLDRHIDAGNTFSVNNTDFVAGVDGVHMEGRLNYRKSLAPYVGLGYSPKFGEHWGAFVEGGAYYIPDPRVRLTATGSATAVDNNGSFQDAVRQEGRDIADKSKNEWMPVAKVGVNFFW</sequence>
<evidence type="ECO:0000256" key="1">
    <source>
        <dbReference type="SAM" id="SignalP"/>
    </source>
</evidence>
<dbReference type="KEGG" id="aei:AOY20_13710"/>
<feature type="signal peptide" evidence="1">
    <location>
        <begin position="1"/>
        <end position="22"/>
    </location>
</feature>
<gene>
    <name evidence="2" type="ORF">AOY20_13710</name>
</gene>
<dbReference type="Proteomes" id="UP000064939">
    <property type="component" value="Chromosome"/>
</dbReference>
<name>A0A0N7GY48_9GAMM</name>
<dbReference type="RefSeq" id="WP_054582394.1">
    <property type="nucleotide sequence ID" value="NZ_CP012808.1"/>
</dbReference>
<protein>
    <submittedName>
        <fullName evidence="2">Uncharacterized protein</fullName>
    </submittedName>
</protein>
<reference evidence="2 3" key="1">
    <citation type="journal article" date="2015" name="Int. J. Syst. Evol. Microbiol.">
        <title>Acinetobacter equi sp. nov. isolated from horse faeces.</title>
        <authorList>
            <person name="Poppel M.T."/>
            <person name="Skiebe E."/>
            <person name="Laue M."/>
            <person name="Bergmann H."/>
            <person name="Ebersberger I."/>
            <person name="Garn T."/>
            <person name="Fruth A."/>
            <person name="Baumgardt S."/>
            <person name="Busse H.J."/>
            <person name="Wilharm G."/>
        </authorList>
    </citation>
    <scope>NUCLEOTIDE SEQUENCE [LARGE SCALE GENOMIC DNA]</scope>
    <source>
        <strain evidence="2 3">114</strain>
    </source>
</reference>
<dbReference type="InterPro" id="IPR049853">
    <property type="entry name" value="CarO_OMP"/>
</dbReference>
<keyword evidence="3" id="KW-1185">Reference proteome</keyword>
<organism evidence="2 3">
    <name type="scientific">Acinetobacter equi</name>
    <dbReference type="NCBI Taxonomy" id="1324350"/>
    <lineage>
        <taxon>Bacteria</taxon>
        <taxon>Pseudomonadati</taxon>
        <taxon>Pseudomonadota</taxon>
        <taxon>Gammaproteobacteria</taxon>
        <taxon>Moraxellales</taxon>
        <taxon>Moraxellaceae</taxon>
        <taxon>Acinetobacter</taxon>
    </lineage>
</organism>
<proteinExistence type="predicted"/>
<keyword evidence="1" id="KW-0732">Signal</keyword>
<dbReference type="OrthoDB" id="7061880at2"/>
<dbReference type="Gene3D" id="2.40.160.170">
    <property type="match status" value="1"/>
</dbReference>
<dbReference type="EMBL" id="CP012808">
    <property type="protein sequence ID" value="ALH96515.1"/>
    <property type="molecule type" value="Genomic_DNA"/>
</dbReference>
<feature type="chain" id="PRO_5006012295" evidence="1">
    <location>
        <begin position="23"/>
        <end position="237"/>
    </location>
</feature>
<evidence type="ECO:0000313" key="3">
    <source>
        <dbReference type="Proteomes" id="UP000064939"/>
    </source>
</evidence>
<dbReference type="NCBIfam" id="NF038067">
    <property type="entry name" value="OMP_CarO"/>
    <property type="match status" value="1"/>
</dbReference>
<accession>A0A0N7GY48</accession>
<evidence type="ECO:0000313" key="2">
    <source>
        <dbReference type="EMBL" id="ALH96515.1"/>
    </source>
</evidence>
<dbReference type="AlphaFoldDB" id="A0A0N7GY48"/>